<name>A0A162MUR7_CORDF</name>
<feature type="signal peptide" evidence="8">
    <location>
        <begin position="1"/>
        <end position="25"/>
    </location>
</feature>
<dbReference type="STRING" id="1081108.A0A162MUR7"/>
<feature type="chain" id="PRO_5007837449" evidence="8">
    <location>
        <begin position="26"/>
        <end position="527"/>
    </location>
</feature>
<keyword evidence="4 7" id="KW-1133">Transmembrane helix</keyword>
<evidence type="ECO:0000256" key="4">
    <source>
        <dbReference type="ARBA" id="ARBA00022989"/>
    </source>
</evidence>
<dbReference type="GO" id="GO:0070072">
    <property type="term" value="P:vacuolar proton-transporting V-type ATPase complex assembly"/>
    <property type="evidence" value="ECO:0007669"/>
    <property type="project" value="InterPro"/>
</dbReference>
<feature type="domain" description="N-acetyltransferase ESCO zinc-finger" evidence="9">
    <location>
        <begin position="477"/>
        <end position="514"/>
    </location>
</feature>
<accession>A0A162MUR7</accession>
<keyword evidence="8" id="KW-0732">Signal</keyword>
<feature type="transmembrane region" description="Helical" evidence="7">
    <location>
        <begin position="150"/>
        <end position="172"/>
    </location>
</feature>
<keyword evidence="2 7" id="KW-0812">Transmembrane</keyword>
<evidence type="ECO:0000256" key="5">
    <source>
        <dbReference type="ARBA" id="ARBA00023136"/>
    </source>
</evidence>
<protein>
    <submittedName>
        <fullName evidence="10">ATPase, vacuolar ER assembly factor, Vma12</fullName>
    </submittedName>
</protein>
<proteinExistence type="predicted"/>
<evidence type="ECO:0000256" key="2">
    <source>
        <dbReference type="ARBA" id="ARBA00022692"/>
    </source>
</evidence>
<gene>
    <name evidence="10" type="ORF">LEL_09340</name>
</gene>
<comment type="caution">
    <text evidence="10">The sequence shown here is derived from an EMBL/GenBank/DDBJ whole genome shotgun (WGS) entry which is preliminary data.</text>
</comment>
<dbReference type="PANTHER" id="PTHR31394:SF1">
    <property type="entry name" value="TRANSMEMBRANE PROTEIN 199"/>
    <property type="match status" value="1"/>
</dbReference>
<dbReference type="Pfam" id="PF13878">
    <property type="entry name" value="zf-C2H2_3"/>
    <property type="match status" value="1"/>
</dbReference>
<feature type="transmembrane region" description="Helical" evidence="7">
    <location>
        <begin position="178"/>
        <end position="201"/>
    </location>
</feature>
<dbReference type="PANTHER" id="PTHR31394">
    <property type="entry name" value="TRANSMEMBRANE PROTEIN 199"/>
    <property type="match status" value="1"/>
</dbReference>
<organism evidence="10 11">
    <name type="scientific">Akanthomyces lecanii RCEF 1005</name>
    <dbReference type="NCBI Taxonomy" id="1081108"/>
    <lineage>
        <taxon>Eukaryota</taxon>
        <taxon>Fungi</taxon>
        <taxon>Dikarya</taxon>
        <taxon>Ascomycota</taxon>
        <taxon>Pezizomycotina</taxon>
        <taxon>Sordariomycetes</taxon>
        <taxon>Hypocreomycetidae</taxon>
        <taxon>Hypocreales</taxon>
        <taxon>Cordycipitaceae</taxon>
        <taxon>Akanthomyces</taxon>
        <taxon>Cordyceps confragosa</taxon>
    </lineage>
</organism>
<dbReference type="OrthoDB" id="19981at2759"/>
<keyword evidence="5 7" id="KW-0472">Membrane</keyword>
<dbReference type="Proteomes" id="UP000076881">
    <property type="component" value="Unassembled WGS sequence"/>
</dbReference>
<dbReference type="InterPro" id="IPR021013">
    <property type="entry name" value="ATPase_Vma12"/>
</dbReference>
<evidence type="ECO:0000313" key="10">
    <source>
        <dbReference type="EMBL" id="OAA70749.1"/>
    </source>
</evidence>
<dbReference type="Pfam" id="PF11712">
    <property type="entry name" value="Vma12"/>
    <property type="match status" value="1"/>
</dbReference>
<feature type="compositionally biased region" description="Polar residues" evidence="6">
    <location>
        <begin position="320"/>
        <end position="330"/>
    </location>
</feature>
<evidence type="ECO:0000256" key="6">
    <source>
        <dbReference type="SAM" id="MobiDB-lite"/>
    </source>
</evidence>
<dbReference type="InterPro" id="IPR028005">
    <property type="entry name" value="AcTrfase_ESCO_Znf_dom"/>
</dbReference>
<comment type="subcellular location">
    <subcellularLocation>
        <location evidence="1">Endoplasmic reticulum membrane</location>
        <topology evidence="1">Multi-pass membrane protein</topology>
    </subcellularLocation>
</comment>
<keyword evidence="11" id="KW-1185">Reference proteome</keyword>
<evidence type="ECO:0000256" key="7">
    <source>
        <dbReference type="SAM" id="Phobius"/>
    </source>
</evidence>
<evidence type="ECO:0000259" key="9">
    <source>
        <dbReference type="Pfam" id="PF13878"/>
    </source>
</evidence>
<evidence type="ECO:0000256" key="8">
    <source>
        <dbReference type="SAM" id="SignalP"/>
    </source>
</evidence>
<keyword evidence="3" id="KW-0256">Endoplasmic reticulum</keyword>
<dbReference type="EMBL" id="AZHF01000009">
    <property type="protein sequence ID" value="OAA70749.1"/>
    <property type="molecule type" value="Genomic_DNA"/>
</dbReference>
<evidence type="ECO:0000256" key="3">
    <source>
        <dbReference type="ARBA" id="ARBA00022824"/>
    </source>
</evidence>
<feature type="region of interest" description="Disordered" evidence="6">
    <location>
        <begin position="378"/>
        <end position="470"/>
    </location>
</feature>
<sequence length="527" mass="58719">MVLLTMTQPIVDCLASLVDLALVSGEPSDPSLATPAVGNPILHSQILQLSKCQNTFRLEELLRGSHVYVAPPAPKPAKSPEYIALMAKLRRDEDARAYERMTNPPVPLETFKDRFPDSARSFAAVNRPANDADLGDDEITYNEVHRQVTLLINFMVSIAGVAATLWILGRWWSLPARLFLTMGGSILVAIAEVTVYGGYVWRMGEAKRKEDIRPERREVVQTWVVGKDGDDNEKEDKAVLLPDKADATDSIRPLSRKRDKPLRTYGRQSTATPEPRSEPPAKRVRITYAIHDDKNVKPLDITVAEDDTPTVAPVFKAKAQPTTEQDQENAPLSKPEPNVPAKRSILNYFRPVTTHLTPIKHTQTNILQVMEDKRAIEKKNATEEQGAITGKRGSEKNKAQSQARPKRRLLRIRSNQSIDSEGADEHYGCNAEDEGGESSDAIQDEPRPGRKRRLGGGGSASCDSRRVRRKAASAEVQTTLNLSNQAPFSECKICDTVWNPLYPDDVKYHTKRHAAQLRTKKKRGDGF</sequence>
<feature type="region of interest" description="Disordered" evidence="6">
    <location>
        <begin position="316"/>
        <end position="342"/>
    </location>
</feature>
<dbReference type="AlphaFoldDB" id="A0A162MUR7"/>
<feature type="region of interest" description="Disordered" evidence="6">
    <location>
        <begin position="250"/>
        <end position="283"/>
    </location>
</feature>
<evidence type="ECO:0000256" key="1">
    <source>
        <dbReference type="ARBA" id="ARBA00004477"/>
    </source>
</evidence>
<dbReference type="GO" id="GO:0005789">
    <property type="term" value="C:endoplasmic reticulum membrane"/>
    <property type="evidence" value="ECO:0007669"/>
    <property type="project" value="UniProtKB-SubCell"/>
</dbReference>
<evidence type="ECO:0000313" key="11">
    <source>
        <dbReference type="Proteomes" id="UP000076881"/>
    </source>
</evidence>
<reference evidence="10 11" key="1">
    <citation type="journal article" date="2016" name="Genome Biol. Evol.">
        <title>Divergent and convergent evolution of fungal pathogenicity.</title>
        <authorList>
            <person name="Shang Y."/>
            <person name="Xiao G."/>
            <person name="Zheng P."/>
            <person name="Cen K."/>
            <person name="Zhan S."/>
            <person name="Wang C."/>
        </authorList>
    </citation>
    <scope>NUCLEOTIDE SEQUENCE [LARGE SCALE GENOMIC DNA]</scope>
    <source>
        <strain evidence="10 11">RCEF 1005</strain>
    </source>
</reference>